<organism evidence="2 3">
    <name type="scientific">Acinetobacter oleivorans</name>
    <dbReference type="NCBI Taxonomy" id="1148157"/>
    <lineage>
        <taxon>Bacteria</taxon>
        <taxon>Pseudomonadati</taxon>
        <taxon>Pseudomonadota</taxon>
        <taxon>Gammaproteobacteria</taxon>
        <taxon>Moraxellales</taxon>
        <taxon>Moraxellaceae</taxon>
        <taxon>Acinetobacter</taxon>
    </lineage>
</organism>
<evidence type="ECO:0000313" key="3">
    <source>
        <dbReference type="Proteomes" id="UP000031012"/>
    </source>
</evidence>
<dbReference type="AlphaFoldDB" id="A0A0B2U6H6"/>
<name>A0A0B2U6H6_9GAMM</name>
<keyword evidence="1" id="KW-0472">Membrane</keyword>
<sequence>MIDLIYRPIAYLSIKLSDGSSQKFDLDIKIPFYIALGISIILIILNYFDNSINIFGKENNLLSPIISFYQAMPGFYIAALAAIATFPSASMNKAMPEPTPYLLIDSKLEDKSTNRDYLSRRRFFMLYVCISCIY</sequence>
<keyword evidence="1" id="KW-0812">Transmembrane</keyword>
<gene>
    <name evidence="2" type="ORF">DH17_02495</name>
</gene>
<comment type="caution">
    <text evidence="2">The sequence shown here is derived from an EMBL/GenBank/DDBJ whole genome shotgun (WGS) entry which is preliminary data.</text>
</comment>
<evidence type="ECO:0000313" key="2">
    <source>
        <dbReference type="EMBL" id="KHN66541.1"/>
    </source>
</evidence>
<accession>A0A0B2U6H6</accession>
<evidence type="ECO:0000256" key="1">
    <source>
        <dbReference type="SAM" id="Phobius"/>
    </source>
</evidence>
<dbReference type="Proteomes" id="UP000031012">
    <property type="component" value="Unassembled WGS sequence"/>
</dbReference>
<reference evidence="2 3" key="1">
    <citation type="submission" date="2014-03" db="EMBL/GenBank/DDBJ databases">
        <title>Genome sequence of the diesel-degrader and plant-growth promoter Acinetobacter oleivorans PF-1 isolated from the roots of poplar tree.</title>
        <authorList>
            <person name="Gkorezis P."/>
            <person name="van Hamme J."/>
            <person name="Rineau F."/>
            <person name="Vangronsveld J."/>
            <person name="Francetti A."/>
        </authorList>
    </citation>
    <scope>NUCLEOTIDE SEQUENCE [LARGE SCALE GENOMIC DNA]</scope>
    <source>
        <strain evidence="2 3">PF1</strain>
    </source>
</reference>
<proteinExistence type="predicted"/>
<feature type="transmembrane region" description="Helical" evidence="1">
    <location>
        <begin position="68"/>
        <end position="86"/>
    </location>
</feature>
<protein>
    <submittedName>
        <fullName evidence="2">Uncharacterized protein</fullName>
    </submittedName>
</protein>
<keyword evidence="1" id="KW-1133">Transmembrane helix</keyword>
<dbReference type="EMBL" id="JHQK01000012">
    <property type="protein sequence ID" value="KHN66541.1"/>
    <property type="molecule type" value="Genomic_DNA"/>
</dbReference>
<feature type="transmembrane region" description="Helical" evidence="1">
    <location>
        <begin position="30"/>
        <end position="48"/>
    </location>
</feature>